<protein>
    <submittedName>
        <fullName evidence="3">DUF3667 domain-containing protein</fullName>
    </submittedName>
</protein>
<keyword evidence="2" id="KW-0472">Membrane</keyword>
<feature type="transmembrane region" description="Helical" evidence="2">
    <location>
        <begin position="174"/>
        <end position="196"/>
    </location>
</feature>
<dbReference type="AlphaFoldDB" id="A0AAE9ZY70"/>
<organism evidence="3 4">
    <name type="scientific">Synoicihabitans lomoniglobus</name>
    <dbReference type="NCBI Taxonomy" id="2909285"/>
    <lineage>
        <taxon>Bacteria</taxon>
        <taxon>Pseudomonadati</taxon>
        <taxon>Verrucomicrobiota</taxon>
        <taxon>Opitutia</taxon>
        <taxon>Opitutales</taxon>
        <taxon>Opitutaceae</taxon>
        <taxon>Synoicihabitans</taxon>
    </lineage>
</organism>
<evidence type="ECO:0000313" key="3">
    <source>
        <dbReference type="EMBL" id="WED63343.1"/>
    </source>
</evidence>
<feature type="region of interest" description="Disordered" evidence="1">
    <location>
        <begin position="1"/>
        <end position="27"/>
    </location>
</feature>
<evidence type="ECO:0000256" key="1">
    <source>
        <dbReference type="SAM" id="MobiDB-lite"/>
    </source>
</evidence>
<dbReference type="Proteomes" id="UP001218638">
    <property type="component" value="Chromosome"/>
</dbReference>
<proteinExistence type="predicted"/>
<keyword evidence="2" id="KW-1133">Transmembrane helix</keyword>
<dbReference type="EMBL" id="CP119075">
    <property type="protein sequence ID" value="WED63343.1"/>
    <property type="molecule type" value="Genomic_DNA"/>
</dbReference>
<dbReference type="KEGG" id="slom:PXH66_13475"/>
<feature type="transmembrane region" description="Helical" evidence="2">
    <location>
        <begin position="231"/>
        <end position="252"/>
    </location>
</feature>
<reference evidence="3" key="1">
    <citation type="submission" date="2023-03" db="EMBL/GenBank/DDBJ databases">
        <title>Lomoglobus Profundus gen. nov., sp. nov., a novel member of the phylum Verrucomicrobia, isolated from deep-marine sediment of South China Sea.</title>
        <authorList>
            <person name="Ahmad T."/>
            <person name="Ishaq S.E."/>
            <person name="Wang F."/>
        </authorList>
    </citation>
    <scope>NUCLEOTIDE SEQUENCE</scope>
    <source>
        <strain evidence="3">LMO-M01</strain>
    </source>
</reference>
<evidence type="ECO:0000256" key="2">
    <source>
        <dbReference type="SAM" id="Phobius"/>
    </source>
</evidence>
<name>A0AAE9ZY70_9BACT</name>
<evidence type="ECO:0000313" key="4">
    <source>
        <dbReference type="Proteomes" id="UP001218638"/>
    </source>
</evidence>
<feature type="transmembrane region" description="Helical" evidence="2">
    <location>
        <begin position="89"/>
        <end position="106"/>
    </location>
</feature>
<feature type="transmembrane region" description="Helical" evidence="2">
    <location>
        <begin position="142"/>
        <end position="162"/>
    </location>
</feature>
<keyword evidence="4" id="KW-1185">Reference proteome</keyword>
<dbReference type="RefSeq" id="WP_330927550.1">
    <property type="nucleotide sequence ID" value="NZ_CP119075.1"/>
</dbReference>
<sequence length="257" mass="28592">MPRDDAPIPTDPTATDSAHDLPPPPPEEVELTVPHRLRRLGFGLVVDATLGAASFEKGFLYTVKQFVQRPRAGFQGYLGADRLKFSNPLRLLVFVTAVATFFNFQFGSMDSEFAKAAQGDNGTVSPEMRENLLLMNVLLKRYFNVMMLAGVPLLGLASRVLYWKRAYNFVEHMALNAFLMSISTMAYLLTVVLGVWVGKMGLIYGVISLAYQTWVYRRVMGPGWLRAISCTIVGTVLYYIVFAAVLIVFFAVRDGVS</sequence>
<accession>A0AAE9ZY70</accession>
<gene>
    <name evidence="3" type="ORF">PXH66_13475</name>
</gene>
<keyword evidence="2" id="KW-0812">Transmembrane</keyword>